<evidence type="ECO:0000313" key="2">
    <source>
        <dbReference type="Proteomes" id="UP000199516"/>
    </source>
</evidence>
<proteinExistence type="predicted"/>
<dbReference type="AlphaFoldDB" id="A0A1I2B6G2"/>
<accession>A0A1I2B6G2</accession>
<evidence type="ECO:0000313" key="1">
    <source>
        <dbReference type="EMBL" id="SFE51745.1"/>
    </source>
</evidence>
<protein>
    <submittedName>
        <fullName evidence="1">Uncharacterized protein</fullName>
    </submittedName>
</protein>
<dbReference type="EMBL" id="FONT01000002">
    <property type="protein sequence ID" value="SFE51745.1"/>
    <property type="molecule type" value="Genomic_DNA"/>
</dbReference>
<keyword evidence="2" id="KW-1185">Reference proteome</keyword>
<reference evidence="1 2" key="1">
    <citation type="submission" date="2016-10" db="EMBL/GenBank/DDBJ databases">
        <authorList>
            <person name="de Groot N.N."/>
        </authorList>
    </citation>
    <scope>NUCLEOTIDE SEQUENCE [LARGE SCALE GENOMIC DNA]</scope>
    <source>
        <strain evidence="1 2">DSM 23995</strain>
    </source>
</reference>
<gene>
    <name evidence="1" type="ORF">SAMN05192532_102115</name>
</gene>
<sequence length="71" mass="7904">MILAFAGVGRNIKNAAELTRAYETGLSLCMGQPRPVRFDFRGSFWSSRFYGWGECTEGGILIESVDNLINL</sequence>
<name>A0A1I2B6G2_9BACI</name>
<dbReference type="Proteomes" id="UP000199516">
    <property type="component" value="Unassembled WGS sequence"/>
</dbReference>
<organism evidence="1 2">
    <name type="scientific">Alteribacillus iranensis</name>
    <dbReference type="NCBI Taxonomy" id="930128"/>
    <lineage>
        <taxon>Bacteria</taxon>
        <taxon>Bacillati</taxon>
        <taxon>Bacillota</taxon>
        <taxon>Bacilli</taxon>
        <taxon>Bacillales</taxon>
        <taxon>Bacillaceae</taxon>
        <taxon>Alteribacillus</taxon>
    </lineage>
</organism>